<dbReference type="AlphaFoldDB" id="A0ABD3E4R9"/>
<keyword evidence="5 11" id="KW-0479">Metal-binding</keyword>
<dbReference type="PANTHER" id="PTHR47950">
    <property type="entry name" value="CYTOCHROME P450, FAMILY 76, SUBFAMILY C, POLYPEPTIDE 5-RELATED"/>
    <property type="match status" value="1"/>
</dbReference>
<evidence type="ECO:0000313" key="13">
    <source>
        <dbReference type="EMBL" id="KAL3649493.1"/>
    </source>
</evidence>
<comment type="subcellular location">
    <subcellularLocation>
        <location evidence="1">Membrane</location>
        <topology evidence="1">Single-pass membrane protein</topology>
    </subcellularLocation>
</comment>
<keyword evidence="6" id="KW-1133">Transmembrane helix</keyword>
<dbReference type="Gene3D" id="1.10.630.10">
    <property type="entry name" value="Cytochrome P450"/>
    <property type="match status" value="1"/>
</dbReference>
<dbReference type="SUPFAM" id="SSF48264">
    <property type="entry name" value="Cytochrome P450"/>
    <property type="match status" value="1"/>
</dbReference>
<evidence type="ECO:0000256" key="11">
    <source>
        <dbReference type="PIRSR" id="PIRSR602401-1"/>
    </source>
</evidence>
<dbReference type="EMBL" id="JAVIJP010000007">
    <property type="protein sequence ID" value="KAL3649493.1"/>
    <property type="molecule type" value="Genomic_DNA"/>
</dbReference>
<evidence type="ECO:0008006" key="15">
    <source>
        <dbReference type="Google" id="ProtNLM"/>
    </source>
</evidence>
<keyword evidence="9 12" id="KW-0503">Monooxygenase</keyword>
<protein>
    <recommendedName>
        <fullName evidence="15">Cytochrome P450</fullName>
    </recommendedName>
</protein>
<dbReference type="InterPro" id="IPR002401">
    <property type="entry name" value="Cyt_P450_E_grp-I"/>
</dbReference>
<dbReference type="GO" id="GO:0016020">
    <property type="term" value="C:membrane"/>
    <property type="evidence" value="ECO:0007669"/>
    <property type="project" value="UniProtKB-SubCell"/>
</dbReference>
<evidence type="ECO:0000256" key="7">
    <source>
        <dbReference type="ARBA" id="ARBA00023002"/>
    </source>
</evidence>
<organism evidence="13 14">
    <name type="scientific">Castilleja foliolosa</name>
    <dbReference type="NCBI Taxonomy" id="1961234"/>
    <lineage>
        <taxon>Eukaryota</taxon>
        <taxon>Viridiplantae</taxon>
        <taxon>Streptophyta</taxon>
        <taxon>Embryophyta</taxon>
        <taxon>Tracheophyta</taxon>
        <taxon>Spermatophyta</taxon>
        <taxon>Magnoliopsida</taxon>
        <taxon>eudicotyledons</taxon>
        <taxon>Gunneridae</taxon>
        <taxon>Pentapetalae</taxon>
        <taxon>asterids</taxon>
        <taxon>lamiids</taxon>
        <taxon>Lamiales</taxon>
        <taxon>Orobanchaceae</taxon>
        <taxon>Pedicularideae</taxon>
        <taxon>Castillejinae</taxon>
        <taxon>Castilleja</taxon>
    </lineage>
</organism>
<evidence type="ECO:0000256" key="3">
    <source>
        <dbReference type="ARBA" id="ARBA00022617"/>
    </source>
</evidence>
<evidence type="ECO:0000256" key="5">
    <source>
        <dbReference type="ARBA" id="ARBA00022723"/>
    </source>
</evidence>
<reference evidence="14" key="1">
    <citation type="journal article" date="2024" name="IScience">
        <title>Strigolactones Initiate the Formation of Haustorium-like Structures in Castilleja.</title>
        <authorList>
            <person name="Buerger M."/>
            <person name="Peterson D."/>
            <person name="Chory J."/>
        </authorList>
    </citation>
    <scope>NUCLEOTIDE SEQUENCE [LARGE SCALE GENOMIC DNA]</scope>
</reference>
<comment type="similarity">
    <text evidence="2 12">Belongs to the cytochrome P450 family.</text>
</comment>
<keyword evidence="4" id="KW-0812">Transmembrane</keyword>
<keyword evidence="7 12" id="KW-0560">Oxidoreductase</keyword>
<dbReference type="Proteomes" id="UP001632038">
    <property type="component" value="Unassembled WGS sequence"/>
</dbReference>
<sequence>MNHIKYLHPRLPYLQAVVKETFRLHPAGPLLIHKANTDVEINGYTIPKDAQILVNVWASGRDPIVWPDTDMFVPERFLDREIDFRGQDYELIPFGAGRRICPGLPMAHRMVHLMLAIYVKDFGWQLEEGVKSEELDMDEKFGITLQKAIYLSRLCPRSCEGHK</sequence>
<dbReference type="GO" id="GO:0004497">
    <property type="term" value="F:monooxygenase activity"/>
    <property type="evidence" value="ECO:0007669"/>
    <property type="project" value="UniProtKB-KW"/>
</dbReference>
<evidence type="ECO:0000256" key="12">
    <source>
        <dbReference type="RuleBase" id="RU000461"/>
    </source>
</evidence>
<evidence type="ECO:0000313" key="14">
    <source>
        <dbReference type="Proteomes" id="UP001632038"/>
    </source>
</evidence>
<dbReference type="InterPro" id="IPR017972">
    <property type="entry name" value="Cyt_P450_CS"/>
</dbReference>
<evidence type="ECO:0000256" key="9">
    <source>
        <dbReference type="ARBA" id="ARBA00023033"/>
    </source>
</evidence>
<comment type="cofactor">
    <cofactor evidence="11">
        <name>heme</name>
        <dbReference type="ChEBI" id="CHEBI:30413"/>
    </cofactor>
</comment>
<dbReference type="PROSITE" id="PS00086">
    <property type="entry name" value="CYTOCHROME_P450"/>
    <property type="match status" value="1"/>
</dbReference>
<evidence type="ECO:0000256" key="10">
    <source>
        <dbReference type="ARBA" id="ARBA00023136"/>
    </source>
</evidence>
<feature type="binding site" description="axial binding residue" evidence="11">
    <location>
        <position position="101"/>
    </location>
    <ligand>
        <name>heme</name>
        <dbReference type="ChEBI" id="CHEBI:30413"/>
    </ligand>
    <ligandPart>
        <name>Fe</name>
        <dbReference type="ChEBI" id="CHEBI:18248"/>
    </ligandPart>
</feature>
<dbReference type="PRINTS" id="PR00463">
    <property type="entry name" value="EP450I"/>
</dbReference>
<dbReference type="InterPro" id="IPR036396">
    <property type="entry name" value="Cyt_P450_sf"/>
</dbReference>
<proteinExistence type="inferred from homology"/>
<keyword evidence="10" id="KW-0472">Membrane</keyword>
<comment type="caution">
    <text evidence="13">The sequence shown here is derived from an EMBL/GenBank/DDBJ whole genome shotgun (WGS) entry which is preliminary data.</text>
</comment>
<evidence type="ECO:0000256" key="1">
    <source>
        <dbReference type="ARBA" id="ARBA00004167"/>
    </source>
</evidence>
<dbReference type="Pfam" id="PF00067">
    <property type="entry name" value="p450"/>
    <property type="match status" value="1"/>
</dbReference>
<evidence type="ECO:0000256" key="6">
    <source>
        <dbReference type="ARBA" id="ARBA00022989"/>
    </source>
</evidence>
<keyword evidence="14" id="KW-1185">Reference proteome</keyword>
<keyword evidence="3 11" id="KW-0349">Heme</keyword>
<dbReference type="GO" id="GO:0046872">
    <property type="term" value="F:metal ion binding"/>
    <property type="evidence" value="ECO:0007669"/>
    <property type="project" value="UniProtKB-KW"/>
</dbReference>
<name>A0ABD3E4R9_9LAMI</name>
<accession>A0ABD3E4R9</accession>
<keyword evidence="8 11" id="KW-0408">Iron</keyword>
<dbReference type="PANTHER" id="PTHR47950:SF4">
    <property type="entry name" value="GERANIOL 8-HYDROXYLASE-LIKE"/>
    <property type="match status" value="1"/>
</dbReference>
<evidence type="ECO:0000256" key="4">
    <source>
        <dbReference type="ARBA" id="ARBA00022692"/>
    </source>
</evidence>
<dbReference type="PRINTS" id="PR00385">
    <property type="entry name" value="P450"/>
</dbReference>
<dbReference type="InterPro" id="IPR001128">
    <property type="entry name" value="Cyt_P450"/>
</dbReference>
<evidence type="ECO:0000256" key="2">
    <source>
        <dbReference type="ARBA" id="ARBA00010617"/>
    </source>
</evidence>
<evidence type="ECO:0000256" key="8">
    <source>
        <dbReference type="ARBA" id="ARBA00023004"/>
    </source>
</evidence>
<gene>
    <name evidence="13" type="ORF">CASFOL_005896</name>
</gene>